<evidence type="ECO:0000313" key="2">
    <source>
        <dbReference type="EMBL" id="OAQ89603.1"/>
    </source>
</evidence>
<name>A0A179HJL2_PURLI</name>
<protein>
    <submittedName>
        <fullName evidence="2">Uncharacterized protein</fullName>
    </submittedName>
</protein>
<dbReference type="Proteomes" id="UP000078340">
    <property type="component" value="Unassembled WGS sequence"/>
</dbReference>
<sequence length="155" mass="16792">MRILAAHLLRHPASQSVRVVGESTRPANKGPNTGGRVDGQGMFWSLHIWQRSAPFSPGLAASASASVSASLRGESTDGPVDGQRRFGSLFPLPHSPTRAPVAHQPSLAFLCLLSTKTFHRTAGLVATKSKPNQTKPKPKPNNPRMIVFYRRTLIH</sequence>
<evidence type="ECO:0000313" key="3">
    <source>
        <dbReference type="Proteomes" id="UP000078340"/>
    </source>
</evidence>
<dbReference type="EMBL" id="LSBH01000002">
    <property type="protein sequence ID" value="OAQ85058.1"/>
    <property type="molecule type" value="Genomic_DNA"/>
</dbReference>
<gene>
    <name evidence="1" type="ORF">VFPBJ_03831</name>
    <name evidence="2" type="ORF">VFPFJ_06017</name>
</gene>
<dbReference type="EMBL" id="LSBI01000005">
    <property type="protein sequence ID" value="OAQ89603.1"/>
    <property type="molecule type" value="Genomic_DNA"/>
</dbReference>
<organism evidence="2 3">
    <name type="scientific">Purpureocillium lilacinum</name>
    <name type="common">Paecilomyces lilacinus</name>
    <dbReference type="NCBI Taxonomy" id="33203"/>
    <lineage>
        <taxon>Eukaryota</taxon>
        <taxon>Fungi</taxon>
        <taxon>Dikarya</taxon>
        <taxon>Ascomycota</taxon>
        <taxon>Pezizomycotina</taxon>
        <taxon>Sordariomycetes</taxon>
        <taxon>Hypocreomycetidae</taxon>
        <taxon>Hypocreales</taxon>
        <taxon>Ophiocordycipitaceae</taxon>
        <taxon>Purpureocillium</taxon>
    </lineage>
</organism>
<evidence type="ECO:0000313" key="1">
    <source>
        <dbReference type="EMBL" id="OAQ85058.1"/>
    </source>
</evidence>
<dbReference type="AlphaFoldDB" id="A0A179HJL2"/>
<accession>A0A179HJL2</accession>
<reference evidence="2 3" key="1">
    <citation type="submission" date="2016-02" db="EMBL/GenBank/DDBJ databases">
        <title>Biosynthesis of antibiotic leucinostatins and their inhibition on Phytophthora in bio-control Purpureocillium lilacinum.</title>
        <authorList>
            <person name="Wang G."/>
            <person name="Liu Z."/>
            <person name="Lin R."/>
            <person name="Li E."/>
            <person name="Mao Z."/>
            <person name="Ling J."/>
            <person name="Yin W."/>
            <person name="Xie B."/>
        </authorList>
    </citation>
    <scope>NUCLEOTIDE SEQUENCE [LARGE SCALE GENOMIC DNA]</scope>
    <source>
        <strain evidence="1">PLBJ-1</strain>
        <strain evidence="2">PLFJ-1</strain>
    </source>
</reference>
<dbReference type="Proteomes" id="UP000078240">
    <property type="component" value="Unassembled WGS sequence"/>
</dbReference>
<comment type="caution">
    <text evidence="2">The sequence shown here is derived from an EMBL/GenBank/DDBJ whole genome shotgun (WGS) entry which is preliminary data.</text>
</comment>
<proteinExistence type="predicted"/>